<evidence type="ECO:0000313" key="1">
    <source>
        <dbReference type="EMBL" id="TFK71194.1"/>
    </source>
</evidence>
<proteinExistence type="predicted"/>
<organism evidence="1 2">
    <name type="scientific">Pluteus cervinus</name>
    <dbReference type="NCBI Taxonomy" id="181527"/>
    <lineage>
        <taxon>Eukaryota</taxon>
        <taxon>Fungi</taxon>
        <taxon>Dikarya</taxon>
        <taxon>Basidiomycota</taxon>
        <taxon>Agaricomycotina</taxon>
        <taxon>Agaricomycetes</taxon>
        <taxon>Agaricomycetidae</taxon>
        <taxon>Agaricales</taxon>
        <taxon>Pluteineae</taxon>
        <taxon>Pluteaceae</taxon>
        <taxon>Pluteus</taxon>
    </lineage>
</organism>
<gene>
    <name evidence="1" type="ORF">BDN72DRAFT_837935</name>
</gene>
<dbReference type="EMBL" id="ML208301">
    <property type="protein sequence ID" value="TFK71194.1"/>
    <property type="molecule type" value="Genomic_DNA"/>
</dbReference>
<dbReference type="Proteomes" id="UP000308600">
    <property type="component" value="Unassembled WGS sequence"/>
</dbReference>
<evidence type="ECO:0000313" key="2">
    <source>
        <dbReference type="Proteomes" id="UP000308600"/>
    </source>
</evidence>
<accession>A0ACD3B0U1</accession>
<protein>
    <submittedName>
        <fullName evidence="1">Uncharacterized protein</fullName>
    </submittedName>
</protein>
<reference evidence="1 2" key="1">
    <citation type="journal article" date="2019" name="Nat. Ecol. Evol.">
        <title>Megaphylogeny resolves global patterns of mushroom evolution.</title>
        <authorList>
            <person name="Varga T."/>
            <person name="Krizsan K."/>
            <person name="Foldi C."/>
            <person name="Dima B."/>
            <person name="Sanchez-Garcia M."/>
            <person name="Sanchez-Ramirez S."/>
            <person name="Szollosi G.J."/>
            <person name="Szarkandi J.G."/>
            <person name="Papp V."/>
            <person name="Albert L."/>
            <person name="Andreopoulos W."/>
            <person name="Angelini C."/>
            <person name="Antonin V."/>
            <person name="Barry K.W."/>
            <person name="Bougher N.L."/>
            <person name="Buchanan P."/>
            <person name="Buyck B."/>
            <person name="Bense V."/>
            <person name="Catcheside P."/>
            <person name="Chovatia M."/>
            <person name="Cooper J."/>
            <person name="Damon W."/>
            <person name="Desjardin D."/>
            <person name="Finy P."/>
            <person name="Geml J."/>
            <person name="Haridas S."/>
            <person name="Hughes K."/>
            <person name="Justo A."/>
            <person name="Karasinski D."/>
            <person name="Kautmanova I."/>
            <person name="Kiss B."/>
            <person name="Kocsube S."/>
            <person name="Kotiranta H."/>
            <person name="LaButti K.M."/>
            <person name="Lechner B.E."/>
            <person name="Liimatainen K."/>
            <person name="Lipzen A."/>
            <person name="Lukacs Z."/>
            <person name="Mihaltcheva S."/>
            <person name="Morgado L.N."/>
            <person name="Niskanen T."/>
            <person name="Noordeloos M.E."/>
            <person name="Ohm R.A."/>
            <person name="Ortiz-Santana B."/>
            <person name="Ovrebo C."/>
            <person name="Racz N."/>
            <person name="Riley R."/>
            <person name="Savchenko A."/>
            <person name="Shiryaev A."/>
            <person name="Soop K."/>
            <person name="Spirin V."/>
            <person name="Szebenyi C."/>
            <person name="Tomsovsky M."/>
            <person name="Tulloss R.E."/>
            <person name="Uehling J."/>
            <person name="Grigoriev I.V."/>
            <person name="Vagvolgyi C."/>
            <person name="Papp T."/>
            <person name="Martin F.M."/>
            <person name="Miettinen O."/>
            <person name="Hibbett D.S."/>
            <person name="Nagy L.G."/>
        </authorList>
    </citation>
    <scope>NUCLEOTIDE SEQUENCE [LARGE SCALE GENOMIC DNA]</scope>
    <source>
        <strain evidence="1 2">NL-1719</strain>
    </source>
</reference>
<keyword evidence="2" id="KW-1185">Reference proteome</keyword>
<sequence>MTSYLEKVPRDVLHHIVYLGAASAVLQPPSALFNLLQTSSTLRQALSLQSCPHLYASIYRTRFDRGSQSHSGSTPLANLLVHRYWALQCVRRCDFSQEFLWWDLRTLLHMVVENEGMNAMHLQEADLTNFVIAYIRQRYSGMFTTDTHRDASSNDVDSLSIWLLCFNLSRSDILNTREEIRQEILSFLRPFTLSMSTTVNTLSPCFLNPSFQRVIPGSDGPCGVSTHSQQEILRDRCRGWLMGLAPCPRPTSAAITLTFALTEVVPLAIPQHLPETRAIANATQRSGPTMEDMQAISDYRTPLFADSRMTSAQPSKPVKDTAVDNRDGRDPGFARMLQASGDLLSGEGFCYVPGQMSGLWEGNYKVATFLPPPINPSNSKENALEFVCTKPMQWYIREYLCFEPDSMLPNGEKGWDIDPSALHEIEDGFEWCSQKFRYERIGASSSGVPSICQSSGPLVDVVIVGETLEGHEQAWGGFRFAGRIRSDGSISFKREPKSGNDDESGTWLYEGHLRYGAAFVGRWRTSPSSDNCGVQGIFSMHKTGNTWKQ</sequence>
<name>A0ACD3B0U1_9AGAR</name>